<reference evidence="13" key="3">
    <citation type="submission" date="2025-09" db="UniProtKB">
        <authorList>
            <consortium name="Ensembl"/>
        </authorList>
    </citation>
    <scope>IDENTIFICATION</scope>
</reference>
<evidence type="ECO:0000256" key="4">
    <source>
        <dbReference type="ARBA" id="ARBA00022685"/>
    </source>
</evidence>
<organism evidence="13 14">
    <name type="scientific">Sarcophilus harrisii</name>
    <name type="common">Tasmanian devil</name>
    <name type="synonym">Sarcophilus laniarius</name>
    <dbReference type="NCBI Taxonomy" id="9305"/>
    <lineage>
        <taxon>Eukaryota</taxon>
        <taxon>Metazoa</taxon>
        <taxon>Chordata</taxon>
        <taxon>Craniata</taxon>
        <taxon>Vertebrata</taxon>
        <taxon>Euteleostomi</taxon>
        <taxon>Mammalia</taxon>
        <taxon>Metatheria</taxon>
        <taxon>Dasyuromorphia</taxon>
        <taxon>Dasyuridae</taxon>
        <taxon>Sarcophilus</taxon>
    </lineage>
</organism>
<dbReference type="GO" id="GO:0008217">
    <property type="term" value="P:regulation of blood pressure"/>
    <property type="evidence" value="ECO:0007669"/>
    <property type="project" value="InterPro"/>
</dbReference>
<keyword evidence="5 11" id="KW-0372">Hormone</keyword>
<dbReference type="InterPro" id="IPR001483">
    <property type="entry name" value="Urotensin_II"/>
</dbReference>
<dbReference type="Ensembl" id="ENSSHAT00000018450.2">
    <property type="protein sequence ID" value="ENSSHAP00000018300.2"/>
    <property type="gene ID" value="ENSSHAG00000015533.2"/>
</dbReference>
<evidence type="ECO:0000256" key="11">
    <source>
        <dbReference type="RuleBase" id="RU000636"/>
    </source>
</evidence>
<dbReference type="eggNOG" id="ENOG502SCRX">
    <property type="taxonomic scope" value="Eukaryota"/>
</dbReference>
<dbReference type="GeneID" id="105749946"/>
<keyword evidence="4" id="KW-0165">Cleavage on pair of basic residues</keyword>
<evidence type="ECO:0000256" key="2">
    <source>
        <dbReference type="ARBA" id="ARBA00006719"/>
    </source>
</evidence>
<dbReference type="CTD" id="10911"/>
<dbReference type="Pfam" id="PF02083">
    <property type="entry name" value="Urotensin_II"/>
    <property type="match status" value="1"/>
</dbReference>
<evidence type="ECO:0000256" key="7">
    <source>
        <dbReference type="ARBA" id="ARBA00023157"/>
    </source>
</evidence>
<evidence type="ECO:0000256" key="3">
    <source>
        <dbReference type="ARBA" id="ARBA00022525"/>
    </source>
</evidence>
<accession>G3WS95</accession>
<dbReference type="STRING" id="9305.ENSSHAP00000018300"/>
<dbReference type="FunCoup" id="G3WS95">
    <property type="interactions" value="466"/>
</dbReference>
<protein>
    <recommendedName>
        <fullName evidence="9">Urotensin-2</fullName>
    </recommendedName>
    <alternativeName>
        <fullName evidence="10">Urotensin II</fullName>
    </alternativeName>
</protein>
<comment type="function">
    <text evidence="8">Highly potent vasoconstrictor.</text>
</comment>
<evidence type="ECO:0000256" key="12">
    <source>
        <dbReference type="SAM" id="SignalP"/>
    </source>
</evidence>
<dbReference type="PANTHER" id="PTHR14447">
    <property type="entry name" value="UROTENSIN 2"/>
    <property type="match status" value="1"/>
</dbReference>
<evidence type="ECO:0000256" key="10">
    <source>
        <dbReference type="ARBA" id="ARBA00043243"/>
    </source>
</evidence>
<keyword evidence="6 12" id="KW-0732">Signal</keyword>
<evidence type="ECO:0000313" key="14">
    <source>
        <dbReference type="Proteomes" id="UP000007648"/>
    </source>
</evidence>
<dbReference type="PANTHER" id="PTHR14447:SF0">
    <property type="entry name" value="UROTENSIN-2"/>
    <property type="match status" value="1"/>
</dbReference>
<dbReference type="GO" id="GO:0005179">
    <property type="term" value="F:hormone activity"/>
    <property type="evidence" value="ECO:0007669"/>
    <property type="project" value="UniProtKB-KW"/>
</dbReference>
<feature type="chain" id="PRO_5029753871" description="Urotensin-2" evidence="12">
    <location>
        <begin position="21"/>
        <end position="122"/>
    </location>
</feature>
<reference evidence="13 14" key="1">
    <citation type="journal article" date="2011" name="Proc. Natl. Acad. Sci. U.S.A.">
        <title>Genetic diversity and population structure of the endangered marsupial Sarcophilus harrisii (Tasmanian devil).</title>
        <authorList>
            <person name="Miller W."/>
            <person name="Hayes V.M."/>
            <person name="Ratan A."/>
            <person name="Petersen D.C."/>
            <person name="Wittekindt N.E."/>
            <person name="Miller J."/>
            <person name="Walenz B."/>
            <person name="Knight J."/>
            <person name="Qi J."/>
            <person name="Zhao F."/>
            <person name="Wang Q."/>
            <person name="Bedoya-Reina O.C."/>
            <person name="Katiyar N."/>
            <person name="Tomsho L.P."/>
            <person name="Kasson L.M."/>
            <person name="Hardie R.A."/>
            <person name="Woodbridge P."/>
            <person name="Tindall E.A."/>
            <person name="Bertelsen M.F."/>
            <person name="Dixon D."/>
            <person name="Pyecroft S."/>
            <person name="Helgen K.M."/>
            <person name="Lesk A.M."/>
            <person name="Pringle T.H."/>
            <person name="Patterson N."/>
            <person name="Zhang Y."/>
            <person name="Kreiss A."/>
            <person name="Woods G.M."/>
            <person name="Jones M.E."/>
            <person name="Schuster S.C."/>
        </authorList>
    </citation>
    <scope>NUCLEOTIDE SEQUENCE [LARGE SCALE GENOMIC DNA]</scope>
</reference>
<keyword evidence="3" id="KW-0964">Secreted</keyword>
<dbReference type="AlphaFoldDB" id="G3WS95"/>
<comment type="subcellular location">
    <subcellularLocation>
        <location evidence="1 11">Secreted</location>
    </subcellularLocation>
</comment>
<dbReference type="KEGG" id="shr:105749946"/>
<evidence type="ECO:0000256" key="5">
    <source>
        <dbReference type="ARBA" id="ARBA00022702"/>
    </source>
</evidence>
<keyword evidence="14" id="KW-1185">Reference proteome</keyword>
<dbReference type="OrthoDB" id="8894951at2759"/>
<comment type="similarity">
    <text evidence="2 11">Belongs to the urotensin-2 family.</text>
</comment>
<proteinExistence type="inferred from homology"/>
<dbReference type="InParanoid" id="G3WS95"/>
<dbReference type="PROSITE" id="PS00984">
    <property type="entry name" value="UROTENSIN_II"/>
    <property type="match status" value="1"/>
</dbReference>
<dbReference type="GO" id="GO:0005615">
    <property type="term" value="C:extracellular space"/>
    <property type="evidence" value="ECO:0007669"/>
    <property type="project" value="TreeGrafter"/>
</dbReference>
<name>G3WS95_SARHA</name>
<evidence type="ECO:0000256" key="1">
    <source>
        <dbReference type="ARBA" id="ARBA00004613"/>
    </source>
</evidence>
<evidence type="ECO:0000313" key="13">
    <source>
        <dbReference type="Ensembl" id="ENSSHAP00000018300.2"/>
    </source>
</evidence>
<sequence length="122" mass="13995">MYKLIFCCLFFAGFLSPFLSFPIIDSSEVANRLSADDEKLTLENLDRPSFLQMLPEIFNAEADKDSRKADLSADIFDPRENARKVFFGKDPKISLLSHLLAGSRKQFKKRGTPSECFWKYCV</sequence>
<keyword evidence="7" id="KW-1015">Disulfide bond</keyword>
<reference evidence="13" key="2">
    <citation type="submission" date="2025-08" db="UniProtKB">
        <authorList>
            <consortium name="Ensembl"/>
        </authorList>
    </citation>
    <scope>IDENTIFICATION</scope>
</reference>
<gene>
    <name evidence="13" type="primary">UTS2</name>
</gene>
<evidence type="ECO:0000256" key="8">
    <source>
        <dbReference type="ARBA" id="ARBA00037509"/>
    </source>
</evidence>
<dbReference type="RefSeq" id="XP_023355835.1">
    <property type="nucleotide sequence ID" value="XM_023500067.2"/>
</dbReference>
<dbReference type="GO" id="GO:0097746">
    <property type="term" value="P:blood vessel diameter maintenance"/>
    <property type="evidence" value="ECO:0007669"/>
    <property type="project" value="InterPro"/>
</dbReference>
<evidence type="ECO:0000256" key="9">
    <source>
        <dbReference type="ARBA" id="ARBA00040274"/>
    </source>
</evidence>
<evidence type="ECO:0000256" key="6">
    <source>
        <dbReference type="ARBA" id="ARBA00022729"/>
    </source>
</evidence>
<dbReference type="HOGENOM" id="CLU_156959_0_0_1"/>
<feature type="signal peptide" evidence="12">
    <location>
        <begin position="1"/>
        <end position="20"/>
    </location>
</feature>
<dbReference type="GeneTree" id="ENSGT00510000049583"/>
<dbReference type="Proteomes" id="UP000007648">
    <property type="component" value="Unassembled WGS sequence"/>
</dbReference>